<dbReference type="OrthoDB" id="9786954at2"/>
<accession>A0A1W1XM59</accession>
<dbReference type="STRING" id="1121291.SAMN02745134_02343"/>
<dbReference type="PANTHER" id="PTHR42894:SF1">
    <property type="entry name" value="N-(5'-PHOSPHORIBOSYL)ANTHRANILATE ISOMERASE"/>
    <property type="match status" value="1"/>
</dbReference>
<organism evidence="12 13">
    <name type="scientific">Clostridium acidisoli DSM 12555</name>
    <dbReference type="NCBI Taxonomy" id="1121291"/>
    <lineage>
        <taxon>Bacteria</taxon>
        <taxon>Bacillati</taxon>
        <taxon>Bacillota</taxon>
        <taxon>Clostridia</taxon>
        <taxon>Eubacteriales</taxon>
        <taxon>Clostridiaceae</taxon>
        <taxon>Clostridium</taxon>
    </lineage>
</organism>
<evidence type="ECO:0000313" key="13">
    <source>
        <dbReference type="Proteomes" id="UP000192468"/>
    </source>
</evidence>
<dbReference type="Gene3D" id="3.20.20.70">
    <property type="entry name" value="Aldolase class I"/>
    <property type="match status" value="1"/>
</dbReference>
<evidence type="ECO:0000259" key="11">
    <source>
        <dbReference type="Pfam" id="PF00697"/>
    </source>
</evidence>
<dbReference type="UniPathway" id="UPA00035">
    <property type="reaction ID" value="UER00042"/>
</dbReference>
<dbReference type="InterPro" id="IPR044643">
    <property type="entry name" value="TrpF_fam"/>
</dbReference>
<dbReference type="RefSeq" id="WP_084116171.1">
    <property type="nucleotide sequence ID" value="NZ_FWXH01000008.1"/>
</dbReference>
<dbReference type="SUPFAM" id="SSF51366">
    <property type="entry name" value="Ribulose-phoshate binding barrel"/>
    <property type="match status" value="1"/>
</dbReference>
<dbReference type="Pfam" id="PF00697">
    <property type="entry name" value="PRAI"/>
    <property type="match status" value="1"/>
</dbReference>
<dbReference type="HAMAP" id="MF_00135">
    <property type="entry name" value="PRAI"/>
    <property type="match status" value="1"/>
</dbReference>
<evidence type="ECO:0000256" key="9">
    <source>
        <dbReference type="ARBA" id="ARBA00023235"/>
    </source>
</evidence>
<dbReference type="GO" id="GO:0004640">
    <property type="term" value="F:phosphoribosylanthranilate isomerase activity"/>
    <property type="evidence" value="ECO:0007669"/>
    <property type="project" value="UniProtKB-UniRule"/>
</dbReference>
<dbReference type="EC" id="5.3.1.24" evidence="4 10"/>
<dbReference type="InterPro" id="IPR013785">
    <property type="entry name" value="Aldolase_TIM"/>
</dbReference>
<dbReference type="CDD" id="cd00405">
    <property type="entry name" value="PRAI"/>
    <property type="match status" value="1"/>
</dbReference>
<reference evidence="12 13" key="1">
    <citation type="submission" date="2017-04" db="EMBL/GenBank/DDBJ databases">
        <authorList>
            <person name="Afonso C.L."/>
            <person name="Miller P.J."/>
            <person name="Scott M.A."/>
            <person name="Spackman E."/>
            <person name="Goraichik I."/>
            <person name="Dimitrov K.M."/>
            <person name="Suarez D.L."/>
            <person name="Swayne D.E."/>
        </authorList>
    </citation>
    <scope>NUCLEOTIDE SEQUENCE [LARGE SCALE GENOMIC DNA]</scope>
    <source>
        <strain evidence="12 13">DSM 12555</strain>
    </source>
</reference>
<dbReference type="InterPro" id="IPR001240">
    <property type="entry name" value="PRAI_dom"/>
</dbReference>
<keyword evidence="9 10" id="KW-0413">Isomerase</keyword>
<keyword evidence="6 10" id="KW-0028">Amino-acid biosynthesis</keyword>
<comment type="similarity">
    <text evidence="3 10">Belongs to the TrpF family.</text>
</comment>
<feature type="domain" description="N-(5'phosphoribosyl) anthranilate isomerase (PRAI)" evidence="11">
    <location>
        <begin position="4"/>
        <end position="203"/>
    </location>
</feature>
<evidence type="ECO:0000313" key="12">
    <source>
        <dbReference type="EMBL" id="SMC25069.1"/>
    </source>
</evidence>
<comment type="catalytic activity">
    <reaction evidence="1 10">
        <text>N-(5-phospho-beta-D-ribosyl)anthranilate = 1-(2-carboxyphenylamino)-1-deoxy-D-ribulose 5-phosphate</text>
        <dbReference type="Rhea" id="RHEA:21540"/>
        <dbReference type="ChEBI" id="CHEBI:18277"/>
        <dbReference type="ChEBI" id="CHEBI:58613"/>
        <dbReference type="EC" id="5.3.1.24"/>
    </reaction>
</comment>
<evidence type="ECO:0000256" key="4">
    <source>
        <dbReference type="ARBA" id="ARBA00012572"/>
    </source>
</evidence>
<dbReference type="AlphaFoldDB" id="A0A1W1XM59"/>
<evidence type="ECO:0000256" key="1">
    <source>
        <dbReference type="ARBA" id="ARBA00001164"/>
    </source>
</evidence>
<dbReference type="FunFam" id="3.20.20.70:FF:000075">
    <property type="entry name" value="Tryptophan biosynthesis protein TRP1"/>
    <property type="match status" value="1"/>
</dbReference>
<keyword evidence="7 10" id="KW-0822">Tryptophan biosynthesis</keyword>
<comment type="pathway">
    <text evidence="2 10">Amino-acid biosynthesis; L-tryptophan biosynthesis; L-tryptophan from chorismate: step 3/5.</text>
</comment>
<dbReference type="InterPro" id="IPR011060">
    <property type="entry name" value="RibuloseP-bd_barrel"/>
</dbReference>
<gene>
    <name evidence="10" type="primary">trpF</name>
    <name evidence="12" type="ORF">SAMN02745134_02343</name>
</gene>
<evidence type="ECO:0000256" key="2">
    <source>
        <dbReference type="ARBA" id="ARBA00004664"/>
    </source>
</evidence>
<dbReference type="PANTHER" id="PTHR42894">
    <property type="entry name" value="N-(5'-PHOSPHORIBOSYL)ANTHRANILATE ISOMERASE"/>
    <property type="match status" value="1"/>
</dbReference>
<proteinExistence type="inferred from homology"/>
<name>A0A1W1XM59_9CLOT</name>
<protein>
    <recommendedName>
        <fullName evidence="5 10">N-(5'-phosphoribosyl)anthranilate isomerase</fullName>
        <shortName evidence="10">PRAI</shortName>
        <ecNumber evidence="4 10">5.3.1.24</ecNumber>
    </recommendedName>
</protein>
<dbReference type="EMBL" id="FWXH01000008">
    <property type="protein sequence ID" value="SMC25069.1"/>
    <property type="molecule type" value="Genomic_DNA"/>
</dbReference>
<sequence length="209" mass="23350">MTQIKICGLKRMEDVDYVNELLPDYIGFVFAKSRRQVDLKLAKTLSERLNPKIKKVGVFVNEDIDKVKAAINGASLDILQFHGDEDGKYLSNFKDFIVWKSKSIDISLEKISNKFIADLNEYNIDAVVLDSSERGKVGGTGKSFNWELAAEINLTSKLILAGGLSIDNVCEAINIVKPYAVDISSGVETNGVKDFNKIKKFIEKVRNIK</sequence>
<evidence type="ECO:0000256" key="8">
    <source>
        <dbReference type="ARBA" id="ARBA00023141"/>
    </source>
</evidence>
<dbReference type="Proteomes" id="UP000192468">
    <property type="component" value="Unassembled WGS sequence"/>
</dbReference>
<keyword evidence="13" id="KW-1185">Reference proteome</keyword>
<evidence type="ECO:0000256" key="7">
    <source>
        <dbReference type="ARBA" id="ARBA00022822"/>
    </source>
</evidence>
<dbReference type="GO" id="GO:0000162">
    <property type="term" value="P:L-tryptophan biosynthetic process"/>
    <property type="evidence" value="ECO:0007669"/>
    <property type="project" value="UniProtKB-UniRule"/>
</dbReference>
<evidence type="ECO:0000256" key="5">
    <source>
        <dbReference type="ARBA" id="ARBA00022272"/>
    </source>
</evidence>
<evidence type="ECO:0000256" key="3">
    <source>
        <dbReference type="ARBA" id="ARBA00007571"/>
    </source>
</evidence>
<evidence type="ECO:0000256" key="10">
    <source>
        <dbReference type="HAMAP-Rule" id="MF_00135"/>
    </source>
</evidence>
<evidence type="ECO:0000256" key="6">
    <source>
        <dbReference type="ARBA" id="ARBA00022605"/>
    </source>
</evidence>
<keyword evidence="8 10" id="KW-0057">Aromatic amino acid biosynthesis</keyword>